<dbReference type="Pfam" id="PF00388">
    <property type="entry name" value="PI-PLC-X"/>
    <property type="match status" value="1"/>
</dbReference>
<evidence type="ECO:0000313" key="3">
    <source>
        <dbReference type="Proteomes" id="UP001303373"/>
    </source>
</evidence>
<dbReference type="GO" id="GO:0008081">
    <property type="term" value="F:phosphoric diester hydrolase activity"/>
    <property type="evidence" value="ECO:0007669"/>
    <property type="project" value="InterPro"/>
</dbReference>
<protein>
    <recommendedName>
        <fullName evidence="1">Phosphatidylinositol-specific phospholipase C X domain-containing protein</fullName>
    </recommendedName>
</protein>
<dbReference type="PANTHER" id="PTHR13593:SF113">
    <property type="entry name" value="SI:DKEY-266F7.9"/>
    <property type="match status" value="1"/>
</dbReference>
<dbReference type="AlphaFoldDB" id="A0AAQ3M758"/>
<gene>
    <name evidence="2" type="ORF">R9X50_00253500</name>
</gene>
<dbReference type="PANTHER" id="PTHR13593">
    <property type="match status" value="1"/>
</dbReference>
<dbReference type="PROSITE" id="PS50007">
    <property type="entry name" value="PIPLC_X_DOMAIN"/>
    <property type="match status" value="1"/>
</dbReference>
<dbReference type="InterPro" id="IPR051057">
    <property type="entry name" value="PI-PLC_domain"/>
</dbReference>
<dbReference type="SMART" id="SM00148">
    <property type="entry name" value="PLCXc"/>
    <property type="match status" value="1"/>
</dbReference>
<evidence type="ECO:0000259" key="1">
    <source>
        <dbReference type="SMART" id="SM00148"/>
    </source>
</evidence>
<reference evidence="2 3" key="1">
    <citation type="submission" date="2023-11" db="EMBL/GenBank/DDBJ databases">
        <title>An acidophilic fungus is an integral part of prey digestion in a carnivorous sundew plant.</title>
        <authorList>
            <person name="Tsai I.J."/>
        </authorList>
    </citation>
    <scope>NUCLEOTIDE SEQUENCE [LARGE SCALE GENOMIC DNA]</scope>
    <source>
        <strain evidence="2">169a</strain>
    </source>
</reference>
<dbReference type="GO" id="GO:0006629">
    <property type="term" value="P:lipid metabolic process"/>
    <property type="evidence" value="ECO:0007669"/>
    <property type="project" value="InterPro"/>
</dbReference>
<dbReference type="InterPro" id="IPR000909">
    <property type="entry name" value="PLipase_C_PInositol-sp_X_dom"/>
</dbReference>
<dbReference type="InterPro" id="IPR017946">
    <property type="entry name" value="PLC-like_Pdiesterase_TIM-brl"/>
</dbReference>
<dbReference type="Proteomes" id="UP001303373">
    <property type="component" value="Chromosome 3"/>
</dbReference>
<dbReference type="SUPFAM" id="SSF51695">
    <property type="entry name" value="PLC-like phosphodiesterases"/>
    <property type="match status" value="1"/>
</dbReference>
<dbReference type="Gene3D" id="3.20.20.190">
    <property type="entry name" value="Phosphatidylinositol (PI) phosphodiesterase"/>
    <property type="match status" value="1"/>
</dbReference>
<dbReference type="EMBL" id="CP138582">
    <property type="protein sequence ID" value="WPG99716.1"/>
    <property type="molecule type" value="Genomic_DNA"/>
</dbReference>
<proteinExistence type="predicted"/>
<evidence type="ECO:0000313" key="2">
    <source>
        <dbReference type="EMBL" id="WPG99716.1"/>
    </source>
</evidence>
<accession>A0AAQ3M758</accession>
<name>A0AAQ3M758_9PEZI</name>
<dbReference type="CDD" id="cd08586">
    <property type="entry name" value="PI-PLCc_BcPLC_like"/>
    <property type="match status" value="1"/>
</dbReference>
<keyword evidence="3" id="KW-1185">Reference proteome</keyword>
<sequence>MKSPDTIIIRNHTRNGFRLKIAERLEPEIALTAESSSLSVSSFATNFTAFLGNVTRSGARPAPTLPSSPNKVDIHVREDVDLRIDPFASCNSNLRIDEHVLRLTLHGQGDEKWSLDISRESIPSRSFIPLTKNAENHGFFALFNGTSSVLALFEDLHPQSWMKLCSDETALSALSIPGTHNSPTCYTALPSVRCQAVSVIDQLRNGARFLDVRVQPARPMDPTDSTLNLVHGAFPISLTGPKRFDALLAEIENFLTSNPSETVILSLKREGTGDATDQQLATMLHDHYTSGSKANLWYTEPRIPTLRQVRGKIVLFRRFALPTNLKTKWHGRGWGLNAENWKYNTTNSTSGDVCVQDLCEVLETVNIDTKIRVCCQHFERAAARPKVSDLVPGPLYLNFLSASYFWKVGCWPERIAVRVHPAVVAFLCERHRVGDGEVGKHTTQGDGGVGIVVCDWVGKGGDWDLVRCILAMNSELLMKQNARK</sequence>
<feature type="domain" description="Phosphatidylinositol-specific phospholipase C X" evidence="1">
    <location>
        <begin position="166"/>
        <end position="318"/>
    </location>
</feature>
<organism evidence="2 3">
    <name type="scientific">Acrodontium crateriforme</name>
    <dbReference type="NCBI Taxonomy" id="150365"/>
    <lineage>
        <taxon>Eukaryota</taxon>
        <taxon>Fungi</taxon>
        <taxon>Dikarya</taxon>
        <taxon>Ascomycota</taxon>
        <taxon>Pezizomycotina</taxon>
        <taxon>Dothideomycetes</taxon>
        <taxon>Dothideomycetidae</taxon>
        <taxon>Mycosphaerellales</taxon>
        <taxon>Teratosphaeriaceae</taxon>
        <taxon>Acrodontium</taxon>
    </lineage>
</organism>